<dbReference type="EMBL" id="JAAGAX010000015">
    <property type="protein sequence ID" value="KAF2290492.1"/>
    <property type="molecule type" value="Genomic_DNA"/>
</dbReference>
<evidence type="ECO:0000313" key="3">
    <source>
        <dbReference type="Proteomes" id="UP000467840"/>
    </source>
</evidence>
<organism evidence="2 3">
    <name type="scientific">Hevea brasiliensis</name>
    <name type="common">Para rubber tree</name>
    <name type="synonym">Siphonia brasiliensis</name>
    <dbReference type="NCBI Taxonomy" id="3981"/>
    <lineage>
        <taxon>Eukaryota</taxon>
        <taxon>Viridiplantae</taxon>
        <taxon>Streptophyta</taxon>
        <taxon>Embryophyta</taxon>
        <taxon>Tracheophyta</taxon>
        <taxon>Spermatophyta</taxon>
        <taxon>Magnoliopsida</taxon>
        <taxon>eudicotyledons</taxon>
        <taxon>Gunneridae</taxon>
        <taxon>Pentapetalae</taxon>
        <taxon>rosids</taxon>
        <taxon>fabids</taxon>
        <taxon>Malpighiales</taxon>
        <taxon>Euphorbiaceae</taxon>
        <taxon>Crotonoideae</taxon>
        <taxon>Micrandreae</taxon>
        <taxon>Hevea</taxon>
    </lineage>
</organism>
<keyword evidence="3" id="KW-1185">Reference proteome</keyword>
<feature type="domain" description="Reverse transcriptase Ty1/copia-type" evidence="1">
    <location>
        <begin position="188"/>
        <end position="257"/>
    </location>
</feature>
<comment type="caution">
    <text evidence="2">The sequence shown here is derived from an EMBL/GenBank/DDBJ whole genome shotgun (WGS) entry which is preliminary data.</text>
</comment>
<dbReference type="Pfam" id="PF07727">
    <property type="entry name" value="RVT_2"/>
    <property type="match status" value="1"/>
</dbReference>
<reference evidence="2 3" key="1">
    <citation type="journal article" date="2020" name="Mol. Plant">
        <title>The Chromosome-Based Rubber Tree Genome Provides New Insights into Spurge Genome Evolution and Rubber Biosynthesis.</title>
        <authorList>
            <person name="Liu J."/>
            <person name="Shi C."/>
            <person name="Shi C.C."/>
            <person name="Li W."/>
            <person name="Zhang Q.J."/>
            <person name="Zhang Y."/>
            <person name="Li K."/>
            <person name="Lu H.F."/>
            <person name="Shi C."/>
            <person name="Zhu S.T."/>
            <person name="Xiao Z.Y."/>
            <person name="Nan H."/>
            <person name="Yue Y."/>
            <person name="Zhu X.G."/>
            <person name="Wu Y."/>
            <person name="Hong X.N."/>
            <person name="Fan G.Y."/>
            <person name="Tong Y."/>
            <person name="Zhang D."/>
            <person name="Mao C.L."/>
            <person name="Liu Y.L."/>
            <person name="Hao S.J."/>
            <person name="Liu W.Q."/>
            <person name="Lv M.Q."/>
            <person name="Zhang H.B."/>
            <person name="Liu Y."/>
            <person name="Hu-Tang G.R."/>
            <person name="Wang J.P."/>
            <person name="Wang J.H."/>
            <person name="Sun Y.H."/>
            <person name="Ni S.B."/>
            <person name="Chen W.B."/>
            <person name="Zhang X.C."/>
            <person name="Jiao Y.N."/>
            <person name="Eichler E.E."/>
            <person name="Li G.H."/>
            <person name="Liu X."/>
            <person name="Gao L.Z."/>
        </authorList>
    </citation>
    <scope>NUCLEOTIDE SEQUENCE [LARGE SCALE GENOMIC DNA]</scope>
    <source>
        <strain evidence="3">cv. GT1</strain>
        <tissue evidence="2">Leaf</tissue>
    </source>
</reference>
<protein>
    <recommendedName>
        <fullName evidence="1">Reverse transcriptase Ty1/copia-type domain-containing protein</fullName>
    </recommendedName>
</protein>
<accession>A0A6A6KND9</accession>
<gene>
    <name evidence="2" type="ORF">GH714_014109</name>
</gene>
<dbReference type="InterPro" id="IPR013103">
    <property type="entry name" value="RVT_2"/>
</dbReference>
<sequence length="310" mass="35273">MGSCRGADVTMPENNAENAEAIKQWKQRNAKAEFVLKRFISLALFDHIIHSAHNSGVKTIIHPIYHFYSRVDSQPSTGEFESLLSFKESLAKQMARVSIKSKEGSAPLAKRKNFVKRSERRKDLDKNKGDVTSSKKSIKCFVMDWIVDLVCGHHLTDDESKFSKLQDYEGNQGPIDDEEPSCFDEDPSLFVKKNQDARVIVLLHVDDMIVTANDENEVAKLKEELSIRFEMKILGKLSHFLSLEVEHLKNEIFISQKGKKQDLVSLSAAEAEYKAAALTAQECIWLRRPVKNVYLSINKLTQLFRDNQTA</sequence>
<evidence type="ECO:0000259" key="1">
    <source>
        <dbReference type="Pfam" id="PF07727"/>
    </source>
</evidence>
<proteinExistence type="predicted"/>
<evidence type="ECO:0000313" key="2">
    <source>
        <dbReference type="EMBL" id="KAF2290492.1"/>
    </source>
</evidence>
<name>A0A6A6KND9_HEVBR</name>
<dbReference type="AlphaFoldDB" id="A0A6A6KND9"/>
<dbReference type="Proteomes" id="UP000467840">
    <property type="component" value="Chromosome 2"/>
</dbReference>